<dbReference type="EMBL" id="JBHULX010000003">
    <property type="protein sequence ID" value="MFD2590209.1"/>
    <property type="molecule type" value="Genomic_DNA"/>
</dbReference>
<keyword evidence="1" id="KW-1133">Transmembrane helix</keyword>
<feature type="transmembrane region" description="Helical" evidence="1">
    <location>
        <begin position="171"/>
        <end position="189"/>
    </location>
</feature>
<evidence type="ECO:0000256" key="1">
    <source>
        <dbReference type="SAM" id="Phobius"/>
    </source>
</evidence>
<reference evidence="3" key="1">
    <citation type="journal article" date="2019" name="Int. J. Syst. Evol. Microbiol.">
        <title>The Global Catalogue of Microorganisms (GCM) 10K type strain sequencing project: providing services to taxonomists for standard genome sequencing and annotation.</title>
        <authorList>
            <consortium name="The Broad Institute Genomics Platform"/>
            <consortium name="The Broad Institute Genome Sequencing Center for Infectious Disease"/>
            <person name="Wu L."/>
            <person name="Ma J."/>
        </authorList>
    </citation>
    <scope>NUCLEOTIDE SEQUENCE [LARGE SCALE GENOMIC DNA]</scope>
    <source>
        <strain evidence="3">KCTC 42423</strain>
    </source>
</reference>
<keyword evidence="1" id="KW-0812">Transmembrane</keyword>
<feature type="transmembrane region" description="Helical" evidence="1">
    <location>
        <begin position="54"/>
        <end position="77"/>
    </location>
</feature>
<evidence type="ECO:0000313" key="3">
    <source>
        <dbReference type="Proteomes" id="UP001597459"/>
    </source>
</evidence>
<feature type="transmembrane region" description="Helical" evidence="1">
    <location>
        <begin position="129"/>
        <end position="159"/>
    </location>
</feature>
<keyword evidence="3" id="KW-1185">Reference proteome</keyword>
<name>A0ABW5N5L1_9FLAO</name>
<dbReference type="Proteomes" id="UP001597459">
    <property type="component" value="Unassembled WGS sequence"/>
</dbReference>
<sequence length="221" mass="24025">MNEKKLQKTGGVCAILEGLIYIVAFIIYGAILVYPDTNASANERLDFLAENHLIFSLLTFTSYILFGILLVVLVVAIHHRLKTYSAIRSQIISAFGIIWAGLVIASGMIDNISLNTVIEMGSKEPENAMLVFSATNIITEGLGGGNEIVGGIWVLLLSLTALKGNLFSKPLNFLGILVGVAGILTAYPLDIFTEIFGISQIVWFLWIGVFMIRKPMIGSTN</sequence>
<comment type="caution">
    <text evidence="2">The sequence shown here is derived from an EMBL/GenBank/DDBJ whole genome shotgun (WGS) entry which is preliminary data.</text>
</comment>
<organism evidence="2 3">
    <name type="scientific">Aquimarina hainanensis</name>
    <dbReference type="NCBI Taxonomy" id="1578017"/>
    <lineage>
        <taxon>Bacteria</taxon>
        <taxon>Pseudomonadati</taxon>
        <taxon>Bacteroidota</taxon>
        <taxon>Flavobacteriia</taxon>
        <taxon>Flavobacteriales</taxon>
        <taxon>Flavobacteriaceae</taxon>
        <taxon>Aquimarina</taxon>
    </lineage>
</organism>
<dbReference type="RefSeq" id="WP_378298013.1">
    <property type="nucleotide sequence ID" value="NZ_JBHULX010000003.1"/>
</dbReference>
<feature type="transmembrane region" description="Helical" evidence="1">
    <location>
        <begin position="12"/>
        <end position="34"/>
    </location>
</feature>
<evidence type="ECO:0000313" key="2">
    <source>
        <dbReference type="EMBL" id="MFD2590209.1"/>
    </source>
</evidence>
<protein>
    <recommendedName>
        <fullName evidence="4">DUF4386 family protein</fullName>
    </recommendedName>
</protein>
<proteinExistence type="predicted"/>
<feature type="transmembrane region" description="Helical" evidence="1">
    <location>
        <begin position="195"/>
        <end position="212"/>
    </location>
</feature>
<gene>
    <name evidence="2" type="ORF">ACFSTE_05155</name>
</gene>
<accession>A0ABW5N5L1</accession>
<feature type="transmembrane region" description="Helical" evidence="1">
    <location>
        <begin position="89"/>
        <end position="109"/>
    </location>
</feature>
<evidence type="ECO:0008006" key="4">
    <source>
        <dbReference type="Google" id="ProtNLM"/>
    </source>
</evidence>
<keyword evidence="1" id="KW-0472">Membrane</keyword>